<organism evidence="3 4">
    <name type="scientific">Biomphalaria pfeifferi</name>
    <name type="common">Bloodfluke planorb</name>
    <name type="synonym">Freshwater snail</name>
    <dbReference type="NCBI Taxonomy" id="112525"/>
    <lineage>
        <taxon>Eukaryota</taxon>
        <taxon>Metazoa</taxon>
        <taxon>Spiralia</taxon>
        <taxon>Lophotrochozoa</taxon>
        <taxon>Mollusca</taxon>
        <taxon>Gastropoda</taxon>
        <taxon>Heterobranchia</taxon>
        <taxon>Euthyneura</taxon>
        <taxon>Panpulmonata</taxon>
        <taxon>Hygrophila</taxon>
        <taxon>Lymnaeoidea</taxon>
        <taxon>Planorbidae</taxon>
        <taxon>Biomphalaria</taxon>
    </lineage>
</organism>
<feature type="region of interest" description="Disordered" evidence="1">
    <location>
        <begin position="111"/>
        <end position="132"/>
    </location>
</feature>
<reference evidence="3" key="1">
    <citation type="journal article" date="2023" name="PLoS Negl. Trop. Dis.">
        <title>A genome sequence for Biomphalaria pfeifferi, the major vector snail for the human-infecting parasite Schistosoma mansoni.</title>
        <authorList>
            <person name="Bu L."/>
            <person name="Lu L."/>
            <person name="Laidemitt M.R."/>
            <person name="Zhang S.M."/>
            <person name="Mutuku M."/>
            <person name="Mkoji G."/>
            <person name="Steinauer M."/>
            <person name="Loker E.S."/>
        </authorList>
    </citation>
    <scope>NUCLEOTIDE SEQUENCE</scope>
    <source>
        <strain evidence="3">KasaAsao</strain>
    </source>
</reference>
<feature type="compositionally biased region" description="Polar residues" evidence="1">
    <location>
        <begin position="72"/>
        <end position="84"/>
    </location>
</feature>
<comment type="caution">
    <text evidence="3">The sequence shown here is derived from an EMBL/GenBank/DDBJ whole genome shotgun (WGS) entry which is preliminary data.</text>
</comment>
<protein>
    <submittedName>
        <fullName evidence="3">Uncharacterized protein</fullName>
    </submittedName>
</protein>
<dbReference type="Proteomes" id="UP001233172">
    <property type="component" value="Unassembled WGS sequence"/>
</dbReference>
<name>A0AAD8AMM7_BIOPF</name>
<proteinExistence type="predicted"/>
<sequence length="146" mass="15825">MQPVNGLYAIAALMACALCLLDLRKKNWADTERDISQCHAHTETSDSQVAESQQIAVRWLPLLITTPRPRTKSSTNDLTPSTPHGVNIVQVPARTDRRNGKDLLLRLDQAGPVPPPRGVAAPNNPAISLPPDAGVRKISSHIRAGF</sequence>
<accession>A0AAD8AMM7</accession>
<dbReference type="AlphaFoldDB" id="A0AAD8AMM7"/>
<evidence type="ECO:0000313" key="4">
    <source>
        <dbReference type="Proteomes" id="UP001233172"/>
    </source>
</evidence>
<dbReference type="EMBL" id="JASAOG010000493">
    <property type="protein sequence ID" value="KAK0038715.1"/>
    <property type="molecule type" value="Genomic_DNA"/>
</dbReference>
<evidence type="ECO:0000256" key="1">
    <source>
        <dbReference type="SAM" id="MobiDB-lite"/>
    </source>
</evidence>
<keyword evidence="4" id="KW-1185">Reference proteome</keyword>
<gene>
    <name evidence="3" type="ORF">Bpfe_031547</name>
</gene>
<reference evidence="3" key="2">
    <citation type="submission" date="2023-04" db="EMBL/GenBank/DDBJ databases">
        <authorList>
            <person name="Bu L."/>
            <person name="Lu L."/>
            <person name="Laidemitt M.R."/>
            <person name="Zhang S.M."/>
            <person name="Mutuku M."/>
            <person name="Mkoji G."/>
            <person name="Steinauer M."/>
            <person name="Loker E.S."/>
        </authorList>
    </citation>
    <scope>NUCLEOTIDE SEQUENCE</scope>
    <source>
        <strain evidence="3">KasaAsao</strain>
        <tissue evidence="3">Whole Snail</tissue>
    </source>
</reference>
<evidence type="ECO:0000313" key="3">
    <source>
        <dbReference type="EMBL" id="KAK0038715.1"/>
    </source>
</evidence>
<keyword evidence="2" id="KW-0812">Transmembrane</keyword>
<feature type="transmembrane region" description="Helical" evidence="2">
    <location>
        <begin position="6"/>
        <end position="23"/>
    </location>
</feature>
<keyword evidence="2" id="KW-1133">Transmembrane helix</keyword>
<evidence type="ECO:0000256" key="2">
    <source>
        <dbReference type="SAM" id="Phobius"/>
    </source>
</evidence>
<feature type="region of interest" description="Disordered" evidence="1">
    <location>
        <begin position="67"/>
        <end position="86"/>
    </location>
</feature>
<keyword evidence="2" id="KW-0472">Membrane</keyword>